<proteinExistence type="predicted"/>
<dbReference type="AlphaFoldDB" id="A0A9J6A691"/>
<evidence type="ECO:0000313" key="1">
    <source>
        <dbReference type="EMBL" id="KAG5619890.1"/>
    </source>
</evidence>
<dbReference type="PANTHER" id="PTHR33437:SF2">
    <property type="entry name" value="OS06G0361200 PROTEIN"/>
    <property type="match status" value="1"/>
</dbReference>
<comment type="caution">
    <text evidence="1">The sequence shown here is derived from an EMBL/GenBank/DDBJ whole genome shotgun (WGS) entry which is preliminary data.</text>
</comment>
<dbReference type="PANTHER" id="PTHR33437">
    <property type="entry name" value="OS06G0361200 PROTEIN"/>
    <property type="match status" value="1"/>
</dbReference>
<name>A0A9J6A691_SOLCO</name>
<dbReference type="OrthoDB" id="1729438at2759"/>
<keyword evidence="2" id="KW-1185">Reference proteome</keyword>
<reference evidence="1 2" key="1">
    <citation type="submission" date="2020-09" db="EMBL/GenBank/DDBJ databases">
        <title>De no assembly of potato wild relative species, Solanum commersonii.</title>
        <authorList>
            <person name="Cho K."/>
        </authorList>
    </citation>
    <scope>NUCLEOTIDE SEQUENCE [LARGE SCALE GENOMIC DNA]</scope>
    <source>
        <strain evidence="1">LZ3.2</strain>
        <tissue evidence="1">Leaf</tissue>
    </source>
</reference>
<organism evidence="1 2">
    <name type="scientific">Solanum commersonii</name>
    <name type="common">Commerson's wild potato</name>
    <name type="synonym">Commerson's nightshade</name>
    <dbReference type="NCBI Taxonomy" id="4109"/>
    <lineage>
        <taxon>Eukaryota</taxon>
        <taxon>Viridiplantae</taxon>
        <taxon>Streptophyta</taxon>
        <taxon>Embryophyta</taxon>
        <taxon>Tracheophyta</taxon>
        <taxon>Spermatophyta</taxon>
        <taxon>Magnoliopsida</taxon>
        <taxon>eudicotyledons</taxon>
        <taxon>Gunneridae</taxon>
        <taxon>Pentapetalae</taxon>
        <taxon>asterids</taxon>
        <taxon>lamiids</taxon>
        <taxon>Solanales</taxon>
        <taxon>Solanaceae</taxon>
        <taxon>Solanoideae</taxon>
        <taxon>Solaneae</taxon>
        <taxon>Solanum</taxon>
    </lineage>
</organism>
<feature type="non-terminal residue" evidence="1">
    <location>
        <position position="241"/>
    </location>
</feature>
<protein>
    <submittedName>
        <fullName evidence="1">Uncharacterized protein</fullName>
    </submittedName>
</protein>
<sequence>MSFKKINDVSFKDSIVAIFVNFNNTNALNGSEYFTSLEMARKKKCQMTFKTTIPGGNIASKLFDELSHSAFNFGESKNLVDSSISRNIHSLMVNTTDMDEKFTMMEQTIGALKKFIDDKNLQIAQLMRKLDPYNFRESHHSLTTQRNVDIDSSTKSVDSQSTKRSTLVATLTIQQLQDMITNTIKSQYGDPRQKVLRLVVSSKIEEGVIILQFGSFEAVKVSALKKTINTSKVDVFYNEDN</sequence>
<evidence type="ECO:0000313" key="2">
    <source>
        <dbReference type="Proteomes" id="UP000824120"/>
    </source>
</evidence>
<dbReference type="Proteomes" id="UP000824120">
    <property type="component" value="Chromosome 2"/>
</dbReference>
<dbReference type="EMBL" id="JACXVP010000002">
    <property type="protein sequence ID" value="KAG5619890.1"/>
    <property type="molecule type" value="Genomic_DNA"/>
</dbReference>
<gene>
    <name evidence="1" type="ORF">H5410_005108</name>
</gene>
<accession>A0A9J6A691</accession>